<proteinExistence type="predicted"/>
<dbReference type="Pfam" id="PF13884">
    <property type="entry name" value="Peptidase_S74"/>
    <property type="match status" value="1"/>
</dbReference>
<feature type="domain" description="Peptidase S74" evidence="1">
    <location>
        <begin position="1"/>
        <end position="96"/>
    </location>
</feature>
<dbReference type="InterPro" id="IPR030392">
    <property type="entry name" value="S74_ICA"/>
</dbReference>
<dbReference type="EMBL" id="CAJNNV010027765">
    <property type="protein sequence ID" value="CAE8621523.1"/>
    <property type="molecule type" value="Genomic_DNA"/>
</dbReference>
<name>A0A813GBE3_POLGL</name>
<evidence type="ECO:0000313" key="3">
    <source>
        <dbReference type="Proteomes" id="UP000654075"/>
    </source>
</evidence>
<protein>
    <recommendedName>
        <fullName evidence="1">Peptidase S74 domain-containing protein</fullName>
    </recommendedName>
</protein>
<organism evidence="2 3">
    <name type="scientific">Polarella glacialis</name>
    <name type="common">Dinoflagellate</name>
    <dbReference type="NCBI Taxonomy" id="89957"/>
    <lineage>
        <taxon>Eukaryota</taxon>
        <taxon>Sar</taxon>
        <taxon>Alveolata</taxon>
        <taxon>Dinophyceae</taxon>
        <taxon>Suessiales</taxon>
        <taxon>Suessiaceae</taxon>
        <taxon>Polarella</taxon>
    </lineage>
</organism>
<gene>
    <name evidence="2" type="ORF">PGLA1383_LOCUS39041</name>
</gene>
<evidence type="ECO:0000259" key="1">
    <source>
        <dbReference type="PROSITE" id="PS51688"/>
    </source>
</evidence>
<sequence length="142" mass="16281">SENSESKPEGPGRASRASTIDWLLRELRPVSYKFRDGPEAKHARYGFVAQELEKIMPDMVRTHKANKHVMYEDLVAILTLASQVQQGRLEQLEARAKQRSDRLKDQAGLLKRLSRAVSGLTARISRWESLADPLRRDSRRSR</sequence>
<feature type="non-terminal residue" evidence="2">
    <location>
        <position position="142"/>
    </location>
</feature>
<keyword evidence="3" id="KW-1185">Reference proteome</keyword>
<comment type="caution">
    <text evidence="2">The sequence shown here is derived from an EMBL/GenBank/DDBJ whole genome shotgun (WGS) entry which is preliminary data.</text>
</comment>
<evidence type="ECO:0000313" key="2">
    <source>
        <dbReference type="EMBL" id="CAE8621523.1"/>
    </source>
</evidence>
<dbReference type="Proteomes" id="UP000654075">
    <property type="component" value="Unassembled WGS sequence"/>
</dbReference>
<accession>A0A813GBE3</accession>
<dbReference type="AlphaFoldDB" id="A0A813GBE3"/>
<dbReference type="OMA" id="VRTHKAN"/>
<reference evidence="2" key="1">
    <citation type="submission" date="2021-02" db="EMBL/GenBank/DDBJ databases">
        <authorList>
            <person name="Dougan E. K."/>
            <person name="Rhodes N."/>
            <person name="Thang M."/>
            <person name="Chan C."/>
        </authorList>
    </citation>
    <scope>NUCLEOTIDE SEQUENCE</scope>
</reference>
<dbReference type="OrthoDB" id="425447at2759"/>
<dbReference type="PROSITE" id="PS51688">
    <property type="entry name" value="ICA"/>
    <property type="match status" value="1"/>
</dbReference>